<protein>
    <recommendedName>
        <fullName evidence="4">Secreted protein</fullName>
    </recommendedName>
</protein>
<accession>A0A9Q1FPM8</accession>
<proteinExistence type="predicted"/>
<sequence length="69" mass="8014">MCLRFQWVVTGALVLRLPPVANWSSMSRVSVYSPREDSTSRRLAMYRVVRNRAARSTPKGLFLQTQNDW</sequence>
<gene>
    <name evidence="2" type="ORF">SKAU_G00123410</name>
</gene>
<feature type="signal peptide" evidence="1">
    <location>
        <begin position="1"/>
        <end position="23"/>
    </location>
</feature>
<keyword evidence="3" id="KW-1185">Reference proteome</keyword>
<evidence type="ECO:0000313" key="2">
    <source>
        <dbReference type="EMBL" id="KAJ8363510.1"/>
    </source>
</evidence>
<name>A0A9Q1FPM8_SYNKA</name>
<organism evidence="2 3">
    <name type="scientific">Synaphobranchus kaupii</name>
    <name type="common">Kaup's arrowtooth eel</name>
    <dbReference type="NCBI Taxonomy" id="118154"/>
    <lineage>
        <taxon>Eukaryota</taxon>
        <taxon>Metazoa</taxon>
        <taxon>Chordata</taxon>
        <taxon>Craniata</taxon>
        <taxon>Vertebrata</taxon>
        <taxon>Euteleostomi</taxon>
        <taxon>Actinopterygii</taxon>
        <taxon>Neopterygii</taxon>
        <taxon>Teleostei</taxon>
        <taxon>Anguilliformes</taxon>
        <taxon>Synaphobranchidae</taxon>
        <taxon>Synaphobranchus</taxon>
    </lineage>
</organism>
<keyword evidence="1" id="KW-0732">Signal</keyword>
<evidence type="ECO:0000313" key="3">
    <source>
        <dbReference type="Proteomes" id="UP001152622"/>
    </source>
</evidence>
<dbReference type="EMBL" id="JAINUF010000004">
    <property type="protein sequence ID" value="KAJ8363510.1"/>
    <property type="molecule type" value="Genomic_DNA"/>
</dbReference>
<dbReference type="Proteomes" id="UP001152622">
    <property type="component" value="Chromosome 4"/>
</dbReference>
<dbReference type="AlphaFoldDB" id="A0A9Q1FPM8"/>
<comment type="caution">
    <text evidence="2">The sequence shown here is derived from an EMBL/GenBank/DDBJ whole genome shotgun (WGS) entry which is preliminary data.</text>
</comment>
<reference evidence="2" key="1">
    <citation type="journal article" date="2023" name="Science">
        <title>Genome structures resolve the early diversification of teleost fishes.</title>
        <authorList>
            <person name="Parey E."/>
            <person name="Louis A."/>
            <person name="Montfort J."/>
            <person name="Bouchez O."/>
            <person name="Roques C."/>
            <person name="Iampietro C."/>
            <person name="Lluch J."/>
            <person name="Castinel A."/>
            <person name="Donnadieu C."/>
            <person name="Desvignes T."/>
            <person name="Floi Bucao C."/>
            <person name="Jouanno E."/>
            <person name="Wen M."/>
            <person name="Mejri S."/>
            <person name="Dirks R."/>
            <person name="Jansen H."/>
            <person name="Henkel C."/>
            <person name="Chen W.J."/>
            <person name="Zahm M."/>
            <person name="Cabau C."/>
            <person name="Klopp C."/>
            <person name="Thompson A.W."/>
            <person name="Robinson-Rechavi M."/>
            <person name="Braasch I."/>
            <person name="Lecointre G."/>
            <person name="Bobe J."/>
            <person name="Postlethwait J.H."/>
            <person name="Berthelot C."/>
            <person name="Roest Crollius H."/>
            <person name="Guiguen Y."/>
        </authorList>
    </citation>
    <scope>NUCLEOTIDE SEQUENCE</scope>
    <source>
        <strain evidence="2">WJC10195</strain>
    </source>
</reference>
<evidence type="ECO:0008006" key="4">
    <source>
        <dbReference type="Google" id="ProtNLM"/>
    </source>
</evidence>
<feature type="chain" id="PRO_5040219258" description="Secreted protein" evidence="1">
    <location>
        <begin position="24"/>
        <end position="69"/>
    </location>
</feature>
<evidence type="ECO:0000256" key="1">
    <source>
        <dbReference type="SAM" id="SignalP"/>
    </source>
</evidence>